<dbReference type="EMBL" id="CP092332">
    <property type="protein sequence ID" value="WGK95142.1"/>
    <property type="molecule type" value="Genomic_DNA"/>
</dbReference>
<evidence type="ECO:0000313" key="2">
    <source>
        <dbReference type="Proteomes" id="UP001232117"/>
    </source>
</evidence>
<gene>
    <name evidence="1" type="ORF">MG292_02620</name>
</gene>
<dbReference type="Proteomes" id="UP001232117">
    <property type="component" value="Chromosome"/>
</dbReference>
<accession>A0ABY8NA89</accession>
<reference evidence="1 2" key="1">
    <citation type="submission" date="2023-06" db="EMBL/GenBank/DDBJ databases">
        <title>Complete Genome Sequence of Flavobacterium keumense K3R-10.</title>
        <authorList>
            <person name="Jeong H."/>
            <person name="Jhang S.Y."/>
            <person name="Kim J.N."/>
        </authorList>
    </citation>
    <scope>NUCLEOTIDE SEQUENCE [LARGE SCALE GENOMIC DNA]</scope>
    <source>
        <strain evidence="1 2">K3R-10</strain>
    </source>
</reference>
<sequence>MNDLGIKQGFQWLDGSFIENIEIAENRAPRDLDLVTFFGGLTTELQEKIPVEFLEFVNPLISKEKYKLDHYPVDYCFSPEVTVESTRYWIQLFTHNRLNIWKGILRLELNTPELDAESVKYLKEVML</sequence>
<dbReference type="InterPro" id="IPR053860">
    <property type="entry name" value="DUF6932"/>
</dbReference>
<proteinExistence type="predicted"/>
<dbReference type="Pfam" id="PF22014">
    <property type="entry name" value="DUF6932"/>
    <property type="match status" value="1"/>
</dbReference>
<organism evidence="1 2">
    <name type="scientific">Flavobacterium keumense</name>
    <dbReference type="NCBI Taxonomy" id="1306518"/>
    <lineage>
        <taxon>Bacteria</taxon>
        <taxon>Pseudomonadati</taxon>
        <taxon>Bacteroidota</taxon>
        <taxon>Flavobacteriia</taxon>
        <taxon>Flavobacteriales</taxon>
        <taxon>Flavobacteriaceae</taxon>
        <taxon>Flavobacterium</taxon>
    </lineage>
</organism>
<evidence type="ECO:0000313" key="1">
    <source>
        <dbReference type="EMBL" id="WGK95142.1"/>
    </source>
</evidence>
<name>A0ABY8NA89_9FLAO</name>
<protein>
    <submittedName>
        <fullName evidence="1">Uncharacterized protein</fullName>
    </submittedName>
</protein>
<keyword evidence="2" id="KW-1185">Reference proteome</keyword>